<accession>B2KBJ3</accession>
<keyword evidence="2" id="KW-1185">Reference proteome</keyword>
<dbReference type="AlphaFoldDB" id="B2KBJ3"/>
<proteinExistence type="predicted"/>
<dbReference type="RefSeq" id="WP_012414630.1">
    <property type="nucleotide sequence ID" value="NC_010644.1"/>
</dbReference>
<sequence>MNKVQVRCYRGYAVVDGEYNVEVEYTLPDFGYYTELYTDLRTGEIYALEIGDKNTASKTIDEIVAGIKCPITGRSLAGHLTKYPQSFLYKDKIGHFEPDKRYPNDEDSSIREFWEI</sequence>
<gene>
    <name evidence="1" type="ordered locus">Emin_0458</name>
</gene>
<dbReference type="KEGG" id="emi:Emin_0458"/>
<name>B2KBJ3_ELUMP</name>
<dbReference type="EMBL" id="CP001055">
    <property type="protein sequence ID" value="ACC98015.1"/>
    <property type="molecule type" value="Genomic_DNA"/>
</dbReference>
<dbReference type="STRING" id="445932.Emin_0458"/>
<protein>
    <submittedName>
        <fullName evidence="1">Uncharacterized protein</fullName>
    </submittedName>
</protein>
<dbReference type="Proteomes" id="UP000001029">
    <property type="component" value="Chromosome"/>
</dbReference>
<evidence type="ECO:0000313" key="2">
    <source>
        <dbReference type="Proteomes" id="UP000001029"/>
    </source>
</evidence>
<evidence type="ECO:0000313" key="1">
    <source>
        <dbReference type="EMBL" id="ACC98015.1"/>
    </source>
</evidence>
<organism evidence="1 2">
    <name type="scientific">Elusimicrobium minutum (strain Pei191)</name>
    <dbReference type="NCBI Taxonomy" id="445932"/>
    <lineage>
        <taxon>Bacteria</taxon>
        <taxon>Pseudomonadati</taxon>
        <taxon>Elusimicrobiota</taxon>
        <taxon>Elusimicrobia</taxon>
        <taxon>Elusimicrobiales</taxon>
        <taxon>Elusimicrobiaceae</taxon>
        <taxon>Elusimicrobium</taxon>
    </lineage>
</organism>
<dbReference type="HOGENOM" id="CLU_2092978_0_0_0"/>
<reference evidence="1 2" key="1">
    <citation type="journal article" date="2009" name="Appl. Environ. Microbiol.">
        <title>Genomic analysis of 'Elusimicrobium minutum,' the first cultivated representative of the phylum 'Elusimicrobia' (formerly termite group 1).</title>
        <authorList>
            <person name="Herlemann D.P.R."/>
            <person name="Geissinger O."/>
            <person name="Ikeda-Ohtsubo W."/>
            <person name="Kunin V."/>
            <person name="Sun H."/>
            <person name="Lapidus A."/>
            <person name="Hugenholtz P."/>
            <person name="Brune A."/>
        </authorList>
    </citation>
    <scope>NUCLEOTIDE SEQUENCE [LARGE SCALE GENOMIC DNA]</scope>
    <source>
        <strain evidence="1 2">Pei191</strain>
    </source>
</reference>